<organism evidence="7 8">
    <name type="scientific">Rhodococcoides corynebacterioides</name>
    <dbReference type="NCBI Taxonomy" id="53972"/>
    <lineage>
        <taxon>Bacteria</taxon>
        <taxon>Bacillati</taxon>
        <taxon>Actinomycetota</taxon>
        <taxon>Actinomycetes</taxon>
        <taxon>Mycobacteriales</taxon>
        <taxon>Nocardiaceae</taxon>
        <taxon>Rhodococcoides</taxon>
    </lineage>
</organism>
<name>A0ABS7P1N1_9NOCA</name>
<evidence type="ECO:0000256" key="3">
    <source>
        <dbReference type="ARBA" id="ARBA00022448"/>
    </source>
</evidence>
<dbReference type="InterPro" id="IPR002491">
    <property type="entry name" value="ABC_transptr_periplasmic_BD"/>
</dbReference>
<dbReference type="EMBL" id="JABUBU010000002">
    <property type="protein sequence ID" value="MBY6366314.1"/>
    <property type="molecule type" value="Genomic_DNA"/>
</dbReference>
<dbReference type="Pfam" id="PF01497">
    <property type="entry name" value="Peripla_BP_2"/>
    <property type="match status" value="1"/>
</dbReference>
<reference evidence="7 8" key="1">
    <citation type="submission" date="2020-06" db="EMBL/GenBank/DDBJ databases">
        <title>Taxonomy, biology and ecology of Rhodococcus bacteria occurring in California pistachio and other woody hosts as revealed by genome sequence analyses.</title>
        <authorList>
            <person name="Gai Y."/>
            <person name="Riely B."/>
        </authorList>
    </citation>
    <scope>NUCLEOTIDE SEQUENCE [LARGE SCALE GENOMIC DNA]</scope>
    <source>
        <strain evidence="7 8">BP-281</strain>
    </source>
</reference>
<feature type="signal peptide" evidence="5">
    <location>
        <begin position="1"/>
        <end position="21"/>
    </location>
</feature>
<feature type="chain" id="PRO_5046310268" evidence="5">
    <location>
        <begin position="22"/>
        <end position="339"/>
    </location>
</feature>
<gene>
    <name evidence="7" type="ORF">HQ603_06060</name>
</gene>
<evidence type="ECO:0000256" key="1">
    <source>
        <dbReference type="ARBA" id="ARBA00004196"/>
    </source>
</evidence>
<sequence>MLVKRNRLVPLVAATAAVALVAGCSSDSGSESTAAGTGEGAFPVTIEHAFGSTEIPSAPERIVTMGWNAQDILSALGVTPVGQPRYDYGADENGVMPWAQEFYDADATTLYEDPAAGDPDVEALAALAPDLVLAPYEGFSRTYYDTLSGVAPVVAYPGGPWQTTWQEQTTMIGEAVGKPDEAQGLIDGLGERLAAEAEANPEFAGKTVAVVNLDTDAGQANVYLPTDPRVQVLNEMGFVNAPGVTALADADTTGSFFSTVSLENVQSFDADVIVAFTPDGFSFDSVPALATLPAVQSGSAIAMTDQQVIAGLSNVNPVSTPWVLERILPQLKDAAGKAA</sequence>
<keyword evidence="3" id="KW-0813">Transport</keyword>
<dbReference type="PANTHER" id="PTHR30532">
    <property type="entry name" value="IRON III DICITRATE-BINDING PERIPLASMIC PROTEIN"/>
    <property type="match status" value="1"/>
</dbReference>
<comment type="similarity">
    <text evidence="2">Belongs to the bacterial solute-binding protein 8 family.</text>
</comment>
<keyword evidence="8" id="KW-1185">Reference proteome</keyword>
<proteinExistence type="inferred from homology"/>
<feature type="domain" description="Fe/B12 periplasmic-binding" evidence="6">
    <location>
        <begin position="61"/>
        <end position="335"/>
    </location>
</feature>
<evidence type="ECO:0000256" key="2">
    <source>
        <dbReference type="ARBA" id="ARBA00008814"/>
    </source>
</evidence>
<evidence type="ECO:0000256" key="4">
    <source>
        <dbReference type="ARBA" id="ARBA00022729"/>
    </source>
</evidence>
<protein>
    <submittedName>
        <fullName evidence="7">Iron-siderophore ABC transporter substrate-binding protein</fullName>
    </submittedName>
</protein>
<comment type="subcellular location">
    <subcellularLocation>
        <location evidence="1">Cell envelope</location>
    </subcellularLocation>
</comment>
<dbReference type="SUPFAM" id="SSF53807">
    <property type="entry name" value="Helical backbone' metal receptor"/>
    <property type="match status" value="1"/>
</dbReference>
<comment type="caution">
    <text evidence="7">The sequence shown here is derived from an EMBL/GenBank/DDBJ whole genome shotgun (WGS) entry which is preliminary data.</text>
</comment>
<evidence type="ECO:0000259" key="6">
    <source>
        <dbReference type="PROSITE" id="PS50983"/>
    </source>
</evidence>
<dbReference type="Gene3D" id="3.40.50.1980">
    <property type="entry name" value="Nitrogenase molybdenum iron protein domain"/>
    <property type="match status" value="2"/>
</dbReference>
<dbReference type="PROSITE" id="PS51257">
    <property type="entry name" value="PROKAR_LIPOPROTEIN"/>
    <property type="match status" value="1"/>
</dbReference>
<keyword evidence="4 5" id="KW-0732">Signal</keyword>
<dbReference type="Proteomes" id="UP000825228">
    <property type="component" value="Unassembled WGS sequence"/>
</dbReference>
<evidence type="ECO:0000313" key="7">
    <source>
        <dbReference type="EMBL" id="MBY6366314.1"/>
    </source>
</evidence>
<accession>A0ABS7P1N1</accession>
<dbReference type="PANTHER" id="PTHR30532:SF24">
    <property type="entry name" value="FERRIC ENTEROBACTIN-BINDING PERIPLASMIC PROTEIN FEPB"/>
    <property type="match status" value="1"/>
</dbReference>
<evidence type="ECO:0000256" key="5">
    <source>
        <dbReference type="SAM" id="SignalP"/>
    </source>
</evidence>
<dbReference type="CDD" id="cd01146">
    <property type="entry name" value="FhuD"/>
    <property type="match status" value="1"/>
</dbReference>
<dbReference type="InterPro" id="IPR051313">
    <property type="entry name" value="Bact_iron-sidero_bind"/>
</dbReference>
<dbReference type="PROSITE" id="PS50983">
    <property type="entry name" value="FE_B12_PBP"/>
    <property type="match status" value="1"/>
</dbReference>
<evidence type="ECO:0000313" key="8">
    <source>
        <dbReference type="Proteomes" id="UP000825228"/>
    </source>
</evidence>